<evidence type="ECO:0000313" key="2">
    <source>
        <dbReference type="EMBL" id="QAY69894.1"/>
    </source>
</evidence>
<dbReference type="Proteomes" id="UP000292118">
    <property type="component" value="Chromosome"/>
</dbReference>
<gene>
    <name evidence="2" type="ORF">ET471_07490</name>
</gene>
<dbReference type="KEGG" id="xya:ET471_07490"/>
<name>A0A4P6F300_9MICO</name>
<feature type="region of interest" description="Disordered" evidence="1">
    <location>
        <begin position="158"/>
        <end position="191"/>
    </location>
</feature>
<dbReference type="AlphaFoldDB" id="A0A4P6F300"/>
<dbReference type="RefSeq" id="WP_129187349.1">
    <property type="nucleotide sequence ID" value="NZ_CP035493.1"/>
</dbReference>
<protein>
    <submittedName>
        <fullName evidence="2">Uncharacterized protein</fullName>
    </submittedName>
</protein>
<accession>A0A4P6F300</accession>
<sequence>MSVGAAGVSVTGGGVGSGGGGGASTVIVTGVLVAPGTFGMTSCAVNSPGATVPCPVVQDPAADGLPFQRIESCRTSPGPSSRSRVVAPQCALDQTVAPAASVITSWREASPPFTRHGRRPELVIDRSKLTRAPGCTLVASGLATSVRLVAGHTWLGPPTAAGSGAATLSAPSGGTGSGHASRTQPTPCPMP</sequence>
<keyword evidence="3" id="KW-1185">Reference proteome</keyword>
<evidence type="ECO:0000313" key="3">
    <source>
        <dbReference type="Proteomes" id="UP000292118"/>
    </source>
</evidence>
<organism evidence="2 3">
    <name type="scientific">Xylanimonas protaetiae</name>
    <dbReference type="NCBI Taxonomy" id="2509457"/>
    <lineage>
        <taxon>Bacteria</taxon>
        <taxon>Bacillati</taxon>
        <taxon>Actinomycetota</taxon>
        <taxon>Actinomycetes</taxon>
        <taxon>Micrococcales</taxon>
        <taxon>Promicromonosporaceae</taxon>
        <taxon>Xylanimonas</taxon>
    </lineage>
</organism>
<reference evidence="2 3" key="1">
    <citation type="submission" date="2019-01" db="EMBL/GenBank/DDBJ databases">
        <title>Genome sequencing of strain FW10M-9.</title>
        <authorList>
            <person name="Heo J."/>
            <person name="Kim S.-J."/>
            <person name="Kim J.-S."/>
            <person name="Hong S.-B."/>
            <person name="Kwon S.-W."/>
        </authorList>
    </citation>
    <scope>NUCLEOTIDE SEQUENCE [LARGE SCALE GENOMIC DNA]</scope>
    <source>
        <strain evidence="2 3">FW10M-9</strain>
    </source>
</reference>
<dbReference type="EMBL" id="CP035493">
    <property type="protein sequence ID" value="QAY69894.1"/>
    <property type="molecule type" value="Genomic_DNA"/>
</dbReference>
<proteinExistence type="predicted"/>
<evidence type="ECO:0000256" key="1">
    <source>
        <dbReference type="SAM" id="MobiDB-lite"/>
    </source>
</evidence>
<feature type="compositionally biased region" description="Low complexity" evidence="1">
    <location>
        <begin position="158"/>
        <end position="172"/>
    </location>
</feature>